<keyword evidence="3 7" id="KW-0812">Transmembrane</keyword>
<evidence type="ECO:0000256" key="3">
    <source>
        <dbReference type="ARBA" id="ARBA00022692"/>
    </source>
</evidence>
<evidence type="ECO:0000256" key="5">
    <source>
        <dbReference type="ARBA" id="ARBA00023136"/>
    </source>
</evidence>
<comment type="subcellular location">
    <subcellularLocation>
        <location evidence="1">Membrane</location>
    </subcellularLocation>
</comment>
<protein>
    <submittedName>
        <fullName evidence="8">Si:dkey-16l2.20</fullName>
    </submittedName>
</protein>
<keyword evidence="4 7" id="KW-1133">Transmembrane helix</keyword>
<dbReference type="Ensembl" id="ENSSFOT00015053161.1">
    <property type="protein sequence ID" value="ENSSFOP00015065556.1"/>
    <property type="gene ID" value="ENSSFOG00015032733.1"/>
</dbReference>
<accession>A0A8C9VVH9</accession>
<evidence type="ECO:0000256" key="4">
    <source>
        <dbReference type="ARBA" id="ARBA00022989"/>
    </source>
</evidence>
<evidence type="ECO:0000256" key="7">
    <source>
        <dbReference type="SAM" id="Phobius"/>
    </source>
</evidence>
<evidence type="ECO:0000313" key="9">
    <source>
        <dbReference type="Proteomes" id="UP000694397"/>
    </source>
</evidence>
<evidence type="ECO:0000313" key="8">
    <source>
        <dbReference type="Ensembl" id="ENSSFOP00015065556.1"/>
    </source>
</evidence>
<dbReference type="Pfam" id="PF04505">
    <property type="entry name" value="CD225"/>
    <property type="match status" value="1"/>
</dbReference>
<evidence type="ECO:0000256" key="1">
    <source>
        <dbReference type="ARBA" id="ARBA00004370"/>
    </source>
</evidence>
<feature type="region of interest" description="Disordered" evidence="6">
    <location>
        <begin position="1"/>
        <end position="26"/>
    </location>
</feature>
<reference evidence="8" key="2">
    <citation type="submission" date="2025-08" db="UniProtKB">
        <authorList>
            <consortium name="Ensembl"/>
        </authorList>
    </citation>
    <scope>IDENTIFICATION</scope>
</reference>
<proteinExistence type="inferred from homology"/>
<sequence length="109" mass="11934">MSSNSTGAAVQTPDEEVPLDSDHHSGGRVKKYRLLAICSIICGVSCIGILSLVNSVKAQERRTKDPEKAQENSRLARKYGLLAIGLWVTIIVLTPLLMALLSYILRKIE</sequence>
<dbReference type="InterPro" id="IPR007593">
    <property type="entry name" value="CD225/Dispanin_fam"/>
</dbReference>
<dbReference type="GO" id="GO:0016020">
    <property type="term" value="C:membrane"/>
    <property type="evidence" value="ECO:0007669"/>
    <property type="project" value="UniProtKB-SubCell"/>
</dbReference>
<organism evidence="8 9">
    <name type="scientific">Scleropages formosus</name>
    <name type="common">Asian bonytongue</name>
    <name type="synonym">Osteoglossum formosum</name>
    <dbReference type="NCBI Taxonomy" id="113540"/>
    <lineage>
        <taxon>Eukaryota</taxon>
        <taxon>Metazoa</taxon>
        <taxon>Chordata</taxon>
        <taxon>Craniata</taxon>
        <taxon>Vertebrata</taxon>
        <taxon>Euteleostomi</taxon>
        <taxon>Actinopterygii</taxon>
        <taxon>Neopterygii</taxon>
        <taxon>Teleostei</taxon>
        <taxon>Osteoglossocephala</taxon>
        <taxon>Osteoglossomorpha</taxon>
        <taxon>Osteoglossiformes</taxon>
        <taxon>Osteoglossidae</taxon>
        <taxon>Scleropages</taxon>
    </lineage>
</organism>
<dbReference type="Proteomes" id="UP000694397">
    <property type="component" value="Chromosome 3"/>
</dbReference>
<reference evidence="8" key="3">
    <citation type="submission" date="2025-09" db="UniProtKB">
        <authorList>
            <consortium name="Ensembl"/>
        </authorList>
    </citation>
    <scope>IDENTIFICATION</scope>
</reference>
<dbReference type="GeneTree" id="ENSGT00630000091000"/>
<comment type="similarity">
    <text evidence="2">Belongs to the CD225/Dispanin family.</text>
</comment>
<evidence type="ECO:0000256" key="6">
    <source>
        <dbReference type="SAM" id="MobiDB-lite"/>
    </source>
</evidence>
<feature type="transmembrane region" description="Helical" evidence="7">
    <location>
        <begin position="79"/>
        <end position="105"/>
    </location>
</feature>
<keyword evidence="5 7" id="KW-0472">Membrane</keyword>
<dbReference type="OrthoDB" id="9907795at2759"/>
<keyword evidence="9" id="KW-1185">Reference proteome</keyword>
<feature type="transmembrane region" description="Helical" evidence="7">
    <location>
        <begin position="34"/>
        <end position="58"/>
    </location>
</feature>
<evidence type="ECO:0000256" key="2">
    <source>
        <dbReference type="ARBA" id="ARBA00006843"/>
    </source>
</evidence>
<reference evidence="8 9" key="1">
    <citation type="submission" date="2019-04" db="EMBL/GenBank/DDBJ databases">
        <authorList>
            <consortium name="Wellcome Sanger Institute Data Sharing"/>
        </authorList>
    </citation>
    <scope>NUCLEOTIDE SEQUENCE [LARGE SCALE GENOMIC DNA]</scope>
</reference>
<name>A0A8C9VVH9_SCLFO</name>
<dbReference type="AlphaFoldDB" id="A0A8C9VVH9"/>